<feature type="non-terminal residue" evidence="1">
    <location>
        <position position="1"/>
    </location>
</feature>
<name>A0AAN5CDJ6_9BILA</name>
<protein>
    <submittedName>
        <fullName evidence="1">Uncharacterized protein</fullName>
    </submittedName>
</protein>
<sequence length="74" mass="7856">LTLVQTGSLLQLGVLHEPRELGLVLIDAPAVGVALDDGSACRPPLVVLARELRTLVQICGQGRRRGFLASATRQ</sequence>
<evidence type="ECO:0000313" key="2">
    <source>
        <dbReference type="Proteomes" id="UP001328107"/>
    </source>
</evidence>
<feature type="non-terminal residue" evidence="1">
    <location>
        <position position="74"/>
    </location>
</feature>
<dbReference type="EMBL" id="BTRK01000003">
    <property type="protein sequence ID" value="GMR41210.1"/>
    <property type="molecule type" value="Genomic_DNA"/>
</dbReference>
<dbReference type="Proteomes" id="UP001328107">
    <property type="component" value="Unassembled WGS sequence"/>
</dbReference>
<organism evidence="1 2">
    <name type="scientific">Pristionchus mayeri</name>
    <dbReference type="NCBI Taxonomy" id="1317129"/>
    <lineage>
        <taxon>Eukaryota</taxon>
        <taxon>Metazoa</taxon>
        <taxon>Ecdysozoa</taxon>
        <taxon>Nematoda</taxon>
        <taxon>Chromadorea</taxon>
        <taxon>Rhabditida</taxon>
        <taxon>Rhabditina</taxon>
        <taxon>Diplogasteromorpha</taxon>
        <taxon>Diplogasteroidea</taxon>
        <taxon>Neodiplogasteridae</taxon>
        <taxon>Pristionchus</taxon>
    </lineage>
</organism>
<comment type="caution">
    <text evidence="1">The sequence shown here is derived from an EMBL/GenBank/DDBJ whole genome shotgun (WGS) entry which is preliminary data.</text>
</comment>
<reference evidence="2" key="1">
    <citation type="submission" date="2022-10" db="EMBL/GenBank/DDBJ databases">
        <title>Genome assembly of Pristionchus species.</title>
        <authorList>
            <person name="Yoshida K."/>
            <person name="Sommer R.J."/>
        </authorList>
    </citation>
    <scope>NUCLEOTIDE SEQUENCE [LARGE SCALE GENOMIC DNA]</scope>
    <source>
        <strain evidence="2">RS5460</strain>
    </source>
</reference>
<keyword evidence="2" id="KW-1185">Reference proteome</keyword>
<dbReference type="AlphaFoldDB" id="A0AAN5CDJ6"/>
<gene>
    <name evidence="1" type="ORF">PMAYCL1PPCAC_11405</name>
</gene>
<proteinExistence type="predicted"/>
<accession>A0AAN5CDJ6</accession>
<evidence type="ECO:0000313" key="1">
    <source>
        <dbReference type="EMBL" id="GMR41210.1"/>
    </source>
</evidence>